<accession>A0AAV9X521</accession>
<dbReference type="InterPro" id="IPR016135">
    <property type="entry name" value="UBQ-conjugating_enzyme/RWD"/>
</dbReference>
<evidence type="ECO:0000259" key="2">
    <source>
        <dbReference type="PROSITE" id="PS50181"/>
    </source>
</evidence>
<feature type="domain" description="UBC core" evidence="1">
    <location>
        <begin position="10"/>
        <end position="168"/>
    </location>
</feature>
<gene>
    <name evidence="3" type="ORF">TWF694_011370</name>
</gene>
<dbReference type="PROSITE" id="PS50127">
    <property type="entry name" value="UBC_2"/>
    <property type="match status" value="1"/>
</dbReference>
<comment type="caution">
    <text evidence="3">The sequence shown here is derived from an EMBL/GenBank/DDBJ whole genome shotgun (WGS) entry which is preliminary data.</text>
</comment>
<dbReference type="InterPro" id="IPR000608">
    <property type="entry name" value="UBC"/>
</dbReference>
<evidence type="ECO:0000313" key="4">
    <source>
        <dbReference type="Proteomes" id="UP001365542"/>
    </source>
</evidence>
<name>A0AAV9X521_9PEZI</name>
<organism evidence="3 4">
    <name type="scientific">Orbilia ellipsospora</name>
    <dbReference type="NCBI Taxonomy" id="2528407"/>
    <lineage>
        <taxon>Eukaryota</taxon>
        <taxon>Fungi</taxon>
        <taxon>Dikarya</taxon>
        <taxon>Ascomycota</taxon>
        <taxon>Pezizomycotina</taxon>
        <taxon>Orbiliomycetes</taxon>
        <taxon>Orbiliales</taxon>
        <taxon>Orbiliaceae</taxon>
        <taxon>Orbilia</taxon>
    </lineage>
</organism>
<protein>
    <recommendedName>
        <fullName evidence="5">UBC core domain-containing protein</fullName>
    </recommendedName>
</protein>
<evidence type="ECO:0000313" key="3">
    <source>
        <dbReference type="EMBL" id="KAK6537173.1"/>
    </source>
</evidence>
<dbReference type="SMART" id="SM00212">
    <property type="entry name" value="UBCc"/>
    <property type="match status" value="1"/>
</dbReference>
<proteinExistence type="predicted"/>
<dbReference type="Gene3D" id="3.10.110.10">
    <property type="entry name" value="Ubiquitin Conjugating Enzyme"/>
    <property type="match status" value="1"/>
</dbReference>
<reference evidence="3 4" key="1">
    <citation type="submission" date="2019-10" db="EMBL/GenBank/DDBJ databases">
        <authorList>
            <person name="Palmer J.M."/>
        </authorList>
    </citation>
    <scope>NUCLEOTIDE SEQUENCE [LARGE SCALE GENOMIC DNA]</scope>
    <source>
        <strain evidence="3 4">TWF694</strain>
    </source>
</reference>
<sequence length="758" mass="87467">MPPDRFSSSLHLYRLKHDISEFLAEPYPGVEIFFQDENYDKICLHLTPQSGPMVGLRFHFDFELPEDWPRSPPSVRCSYPGGLPHPNVYGDFICCDILTNYENNRAFAGYTPAFTLRAVCMQLLSFFSSSQVEQDTGHTVVLGEELISHYFPASRLQSNIDYIRTRLGRFRIDTRESDWETWRKQFLDALQSPEAQIEKEFIQLKAPNSSDSHPQVDEPGSWTGWKQLEAPPHELEITKIAGTDAVRIQYRNLYWNRSYDDIRSWGGCDTCKYNREGGPKPIEDGLMSTLKELSAKADETARHPQTETQPIQSQDLSVSKKCYIETLPIDLFLQLADYLPTESMNALASALPYFKNIIEQFHVRLYRDLQCFVLRKTLNSDTIKSPQEKTILGVGVGIMRQGFVSSFDWLSLEAFEVYEIRQGIDKTPYEFFLPLVFSKVHFERARDIIWRCINQMGAQLQPKYGYSVSKLKEPTKYQDFPSTPDAKSMHVIYKLMNDIVVELMKAWDEAVLPASGRRSRSSKNNLLQASEKSIVAYCQLFYLIICFAKTSPSIRAEALKVLTEFTLSSEKRSKKVIPHMGHFIVQLCLVNGSVDESSPDPEFHKGIDWEKEIVGPFIQEVLARNVNWVLKANVFLGSHENDFTEAEVDETFQHSRTSNRLIMFQTFFLRFVVRNHQRDPSHLENNFGFPPEEAAETVVKEIKKIYKVDTWSEYFSYIGYEEGARWDKATIGEKLRGSWAESLQKEYHGQPKKSRAKK</sequence>
<dbReference type="AlphaFoldDB" id="A0AAV9X521"/>
<dbReference type="InterPro" id="IPR001810">
    <property type="entry name" value="F-box_dom"/>
</dbReference>
<dbReference type="Proteomes" id="UP001365542">
    <property type="component" value="Unassembled WGS sequence"/>
</dbReference>
<evidence type="ECO:0008006" key="5">
    <source>
        <dbReference type="Google" id="ProtNLM"/>
    </source>
</evidence>
<dbReference type="PROSITE" id="PS50181">
    <property type="entry name" value="FBOX"/>
    <property type="match status" value="1"/>
</dbReference>
<feature type="domain" description="F-box" evidence="2">
    <location>
        <begin position="321"/>
        <end position="369"/>
    </location>
</feature>
<dbReference type="EMBL" id="JAVHJO010000009">
    <property type="protein sequence ID" value="KAK6537173.1"/>
    <property type="molecule type" value="Genomic_DNA"/>
</dbReference>
<dbReference type="SUPFAM" id="SSF54495">
    <property type="entry name" value="UBC-like"/>
    <property type="match status" value="1"/>
</dbReference>
<evidence type="ECO:0000259" key="1">
    <source>
        <dbReference type="PROSITE" id="PS50127"/>
    </source>
</evidence>
<dbReference type="Pfam" id="PF00179">
    <property type="entry name" value="UQ_con"/>
    <property type="match status" value="1"/>
</dbReference>
<keyword evidence="4" id="KW-1185">Reference proteome</keyword>